<comment type="caution">
    <text evidence="6">The sequence shown here is derived from an EMBL/GenBank/DDBJ whole genome shotgun (WGS) entry which is preliminary data.</text>
</comment>
<organism evidence="6">
    <name type="scientific">Thermocrispum agreste</name>
    <dbReference type="NCBI Taxonomy" id="37925"/>
    <lineage>
        <taxon>Bacteria</taxon>
        <taxon>Bacillati</taxon>
        <taxon>Actinomycetota</taxon>
        <taxon>Actinomycetes</taxon>
        <taxon>Pseudonocardiales</taxon>
        <taxon>Pseudonocardiaceae</taxon>
        <taxon>Thermocrispum</taxon>
    </lineage>
</organism>
<dbReference type="PANTHER" id="PTHR32494:SF5">
    <property type="entry name" value="ALLANTOATE AMIDOHYDROLASE"/>
    <property type="match status" value="1"/>
</dbReference>
<dbReference type="EMBL" id="QGUI01000003">
    <property type="protein sequence ID" value="PZN01597.1"/>
    <property type="molecule type" value="Genomic_DNA"/>
</dbReference>
<feature type="binding site" evidence="3">
    <location>
        <position position="82"/>
    </location>
    <ligand>
        <name>Zn(2+)</name>
        <dbReference type="ChEBI" id="CHEBI:29105"/>
        <label>1</label>
    </ligand>
</feature>
<feature type="binding site" evidence="3">
    <location>
        <position position="82"/>
    </location>
    <ligand>
        <name>Zn(2+)</name>
        <dbReference type="ChEBI" id="CHEBI:29105"/>
        <label>2</label>
    </ligand>
</feature>
<evidence type="ECO:0000313" key="7">
    <source>
        <dbReference type="Proteomes" id="UP000249324"/>
    </source>
</evidence>
<dbReference type="Gene3D" id="3.40.630.10">
    <property type="entry name" value="Zn peptidases"/>
    <property type="match status" value="1"/>
</dbReference>
<evidence type="ECO:0000313" key="5">
    <source>
        <dbReference type="EMBL" id="MFO7191647.1"/>
    </source>
</evidence>
<dbReference type="InterPro" id="IPR002933">
    <property type="entry name" value="Peptidase_M20"/>
</dbReference>
<keyword evidence="3" id="KW-0479">Metal-binding</keyword>
<dbReference type="Pfam" id="PF01546">
    <property type="entry name" value="Peptidase_M20"/>
    <property type="match status" value="1"/>
</dbReference>
<feature type="binding site" evidence="4">
    <location>
        <position position="264"/>
    </location>
    <ligand>
        <name>allantoate</name>
        <dbReference type="ChEBI" id="CHEBI:17536"/>
    </ligand>
</feature>
<dbReference type="GO" id="GO:0016813">
    <property type="term" value="F:hydrolase activity, acting on carbon-nitrogen (but not peptide) bonds, in linear amidines"/>
    <property type="evidence" value="ECO:0007669"/>
    <property type="project" value="InterPro"/>
</dbReference>
<feature type="binding site" evidence="3">
    <location>
        <position position="367"/>
    </location>
    <ligand>
        <name>Zn(2+)</name>
        <dbReference type="ChEBI" id="CHEBI:29105"/>
        <label>2</label>
    </ligand>
</feature>
<dbReference type="GO" id="GO:0046872">
    <property type="term" value="F:metal ion binding"/>
    <property type="evidence" value="ECO:0007669"/>
    <property type="project" value="UniProtKB-KW"/>
</dbReference>
<reference evidence="6" key="2">
    <citation type="submission" date="2018-05" db="EMBL/GenBank/DDBJ databases">
        <authorList>
            <person name="Lanie J.A."/>
            <person name="Ng W.-L."/>
            <person name="Kazmierczak K.M."/>
            <person name="Andrzejewski T.M."/>
            <person name="Davidsen T.M."/>
            <person name="Wayne K.J."/>
            <person name="Tettelin H."/>
            <person name="Glass J.I."/>
            <person name="Rusch D."/>
            <person name="Podicherti R."/>
            <person name="Tsui H.-C.T."/>
            <person name="Winkler M.E."/>
        </authorList>
    </citation>
    <scope>NUCLEOTIDE SEQUENCE</scope>
    <source>
        <strain evidence="6">ZC4RG45</strain>
    </source>
</reference>
<gene>
    <name evidence="6" type="ORF">DIU77_00125</name>
    <name evidence="5" type="ORF">DIU77_005345</name>
</gene>
<dbReference type="InterPro" id="IPR036264">
    <property type="entry name" value="Bact_exopeptidase_dim_dom"/>
</dbReference>
<dbReference type="Proteomes" id="UP000249324">
    <property type="component" value="Unassembled WGS sequence"/>
</dbReference>
<accession>A0A2W4M153</accession>
<feature type="binding site" evidence="3">
    <location>
        <position position="182"/>
    </location>
    <ligand>
        <name>Zn(2+)</name>
        <dbReference type="ChEBI" id="CHEBI:29105"/>
        <label>1</label>
    </ligand>
</feature>
<reference evidence="5" key="1">
    <citation type="submission" date="2018-05" db="EMBL/GenBank/DDBJ databases">
        <authorList>
            <person name="Moura L."/>
            <person name="Setubal J.C."/>
        </authorList>
    </citation>
    <scope>NUCLEOTIDE SEQUENCE</scope>
    <source>
        <strain evidence="5">ZC4RG45</strain>
    </source>
</reference>
<dbReference type="EMBL" id="QGUI02000041">
    <property type="protein sequence ID" value="MFO7191647.1"/>
    <property type="molecule type" value="Genomic_DNA"/>
</dbReference>
<proteinExistence type="inferred from homology"/>
<dbReference type="STRING" id="1111738.GCA_000427905_02930"/>
<dbReference type="CDD" id="cd03884">
    <property type="entry name" value="M20_bAS"/>
    <property type="match status" value="1"/>
</dbReference>
<keyword evidence="2 6" id="KW-0378">Hydrolase</keyword>
<feature type="binding site" evidence="4">
    <location>
        <position position="277"/>
    </location>
    <ligand>
        <name>allantoate</name>
        <dbReference type="ChEBI" id="CHEBI:17536"/>
    </ligand>
</feature>
<evidence type="ECO:0000256" key="1">
    <source>
        <dbReference type="ARBA" id="ARBA00006153"/>
    </source>
</evidence>
<dbReference type="NCBIfam" id="TIGR01879">
    <property type="entry name" value="hydantase"/>
    <property type="match status" value="1"/>
</dbReference>
<feature type="binding site" evidence="3">
    <location>
        <position position="71"/>
    </location>
    <ligand>
        <name>Zn(2+)</name>
        <dbReference type="ChEBI" id="CHEBI:29105"/>
        <label>1</label>
    </ligand>
</feature>
<name>A0A2W4M153_9PSEU</name>
<feature type="binding site" evidence="3">
    <location>
        <position position="117"/>
    </location>
    <ligand>
        <name>Zn(2+)</name>
        <dbReference type="ChEBI" id="CHEBI:29105"/>
        <label>2</label>
    </ligand>
</feature>
<dbReference type="NCBIfam" id="NF006770">
    <property type="entry name" value="PRK09290.1-4"/>
    <property type="match status" value="1"/>
</dbReference>
<dbReference type="SUPFAM" id="SSF55031">
    <property type="entry name" value="Bacterial exopeptidase dimerisation domain"/>
    <property type="match status" value="1"/>
</dbReference>
<feature type="binding site" evidence="4">
    <location>
        <position position="207"/>
    </location>
    <ligand>
        <name>allantoate</name>
        <dbReference type="ChEBI" id="CHEBI:17536"/>
    </ligand>
</feature>
<comment type="cofactor">
    <cofactor evidence="3">
        <name>Zn(2+)</name>
        <dbReference type="ChEBI" id="CHEBI:29105"/>
    </cofactor>
    <text evidence="3">Binds 2 Zn(2+) ions per subunit.</text>
</comment>
<evidence type="ECO:0000313" key="6">
    <source>
        <dbReference type="EMBL" id="PZN01597.1"/>
    </source>
</evidence>
<evidence type="ECO:0000256" key="4">
    <source>
        <dbReference type="PIRSR" id="PIRSR001235-2"/>
    </source>
</evidence>
<dbReference type="AlphaFoldDB" id="A0A2W4M153"/>
<dbReference type="PIRSF" id="PIRSF001235">
    <property type="entry name" value="Amidase_carbamoylase"/>
    <property type="match status" value="1"/>
</dbReference>
<reference evidence="5 7" key="3">
    <citation type="journal article" date="2021" name="BMC Genomics">
        <title>Genome-resolved metagenome and metatranscriptome analyses of thermophilic composting reveal key bacterial players and their metabolic interactions.</title>
        <authorList>
            <person name="Braga L.P.P."/>
            <person name="Pereira R.V."/>
            <person name="Martins L.F."/>
            <person name="Moura L.M.S."/>
            <person name="Sanchez F.B."/>
            <person name="Patane J.S.L."/>
            <person name="da Silva A.M."/>
            <person name="Setubal J.C."/>
        </authorList>
    </citation>
    <scope>NUCLEOTIDE SEQUENCE [LARGE SCALE GENOMIC DNA]</scope>
    <source>
        <strain evidence="5">ZC4RG45</strain>
    </source>
</reference>
<reference evidence="5" key="4">
    <citation type="submission" date="2023-08" db="EMBL/GenBank/DDBJ databases">
        <authorList>
            <person name="Guima S.E.S."/>
            <person name="Martins L.F."/>
            <person name="Silva A.M."/>
            <person name="Setubal J.C."/>
        </authorList>
    </citation>
    <scope>NUCLEOTIDE SEQUENCE</scope>
    <source>
        <strain evidence="5">ZC4RG45</strain>
    </source>
</reference>
<evidence type="ECO:0000256" key="2">
    <source>
        <dbReference type="ARBA" id="ARBA00022801"/>
    </source>
</evidence>
<keyword evidence="3" id="KW-0862">Zinc</keyword>
<sequence length="394" mass="41640">MTLLRDLEGVGADRFRGGYSRHVFTAPELELRAWFTEQAQRRGLDVEQDRNGNLWAWWGRPGPDAVVTGSHLDSVPGGGAFDGPLGVASALAAVDRLRAQGFRPRRPLAVVVFAEEEGGRFGVACLGSRLLTGAIAPERALTLTDADGVTFAEAARRAGIDPARVGPDPDRLGMIGAFVELHVEQGRALEPLGQPVAIGSTIDPHGRWRLSFVGRGDHAGTALMGDRRDPMVPAARTVLAARSAARAGTRATVGRLVPVPGGTNVIARRVDLWLDTRSASEPSTREAVDEVISAARLAAAEEGCEVEVREESFSGEVTFDAELRERIQRVLGEVPVLPTGAGHDAGVLAAHVPAGMLYVRNPTGVSHAPEEFATDEDCAAGVESLAAVLEELAG</sequence>
<dbReference type="InterPro" id="IPR010158">
    <property type="entry name" value="Amidase_Cbmase"/>
</dbReference>
<dbReference type="SUPFAM" id="SSF53187">
    <property type="entry name" value="Zn-dependent exopeptidases"/>
    <property type="match status" value="1"/>
</dbReference>
<comment type="similarity">
    <text evidence="1">Belongs to the peptidase M20 family.</text>
</comment>
<evidence type="ECO:0000256" key="3">
    <source>
        <dbReference type="PIRSR" id="PIRSR001235-1"/>
    </source>
</evidence>
<dbReference type="PANTHER" id="PTHR32494">
    <property type="entry name" value="ALLANTOATE DEIMINASE-RELATED"/>
    <property type="match status" value="1"/>
</dbReference>
<protein>
    <submittedName>
        <fullName evidence="6">Allantoate amidohydrolase</fullName>
    </submittedName>
</protein>
<dbReference type="Gene3D" id="3.30.70.360">
    <property type="match status" value="1"/>
</dbReference>